<dbReference type="OrthoDB" id="1905464at2759"/>
<evidence type="ECO:0000256" key="1">
    <source>
        <dbReference type="ARBA" id="ARBA00009737"/>
    </source>
</evidence>
<evidence type="ECO:0000313" key="3">
    <source>
        <dbReference type="Proteomes" id="UP000828251"/>
    </source>
</evidence>
<dbReference type="InterPro" id="IPR008802">
    <property type="entry name" value="REF"/>
</dbReference>
<keyword evidence="3" id="KW-1185">Reference proteome</keyword>
<dbReference type="AlphaFoldDB" id="A0A9D3VDZ0"/>
<organism evidence="2 3">
    <name type="scientific">Gossypium stocksii</name>
    <dbReference type="NCBI Taxonomy" id="47602"/>
    <lineage>
        <taxon>Eukaryota</taxon>
        <taxon>Viridiplantae</taxon>
        <taxon>Streptophyta</taxon>
        <taxon>Embryophyta</taxon>
        <taxon>Tracheophyta</taxon>
        <taxon>Spermatophyta</taxon>
        <taxon>Magnoliopsida</taxon>
        <taxon>eudicotyledons</taxon>
        <taxon>Gunneridae</taxon>
        <taxon>Pentapetalae</taxon>
        <taxon>rosids</taxon>
        <taxon>malvids</taxon>
        <taxon>Malvales</taxon>
        <taxon>Malvaceae</taxon>
        <taxon>Malvoideae</taxon>
        <taxon>Gossypium</taxon>
    </lineage>
</organism>
<comment type="similarity">
    <text evidence="1">Belongs to the REF/SRPP family.</text>
</comment>
<proteinExistence type="inferred from homology"/>
<name>A0A9D3VDZ0_9ROSI</name>
<dbReference type="Pfam" id="PF05755">
    <property type="entry name" value="REF"/>
    <property type="match status" value="1"/>
</dbReference>
<dbReference type="EMBL" id="JAIQCV010000007">
    <property type="protein sequence ID" value="KAH1081388.1"/>
    <property type="molecule type" value="Genomic_DNA"/>
</dbReference>
<dbReference type="PANTHER" id="PTHR33732">
    <property type="entry name" value="REF/SRPP-LIKE PROTEIN OS05G0151300/LOC_OS05G05940"/>
    <property type="match status" value="1"/>
</dbReference>
<reference evidence="2 3" key="1">
    <citation type="journal article" date="2021" name="Plant Biotechnol. J.">
        <title>Multi-omics assisted identification of the key and species-specific regulatory components of drought-tolerant mechanisms in Gossypium stocksii.</title>
        <authorList>
            <person name="Yu D."/>
            <person name="Ke L."/>
            <person name="Zhang D."/>
            <person name="Wu Y."/>
            <person name="Sun Y."/>
            <person name="Mei J."/>
            <person name="Sun J."/>
            <person name="Sun Y."/>
        </authorList>
    </citation>
    <scope>NUCLEOTIDE SEQUENCE [LARGE SCALE GENOMIC DNA]</scope>
    <source>
        <strain evidence="3">cv. E1</strain>
        <tissue evidence="2">Leaf</tissue>
    </source>
</reference>
<gene>
    <name evidence="2" type="ORF">J1N35_021149</name>
</gene>
<comment type="caution">
    <text evidence="2">The sequence shown here is derived from an EMBL/GenBank/DDBJ whole genome shotgun (WGS) entry which is preliminary data.</text>
</comment>
<accession>A0A9D3VDZ0</accession>
<dbReference type="PANTHER" id="PTHR33732:SF9">
    <property type="entry name" value="REF_SRPP-LIKE PROTEIN OS05G0151300_LOC_OS05G05940"/>
    <property type="match status" value="1"/>
</dbReference>
<sequence>MEMYIKYEPTEKELYVKYEPKAEQCAVSAWRKLNKLPLFPQVALVVVPTAAYCSGKYNEIVVNNAEKVYKVASYLPLVLTEKIVKVFGEQTTEMEPSVSES</sequence>
<evidence type="ECO:0000313" key="2">
    <source>
        <dbReference type="EMBL" id="KAH1081388.1"/>
    </source>
</evidence>
<protein>
    <submittedName>
        <fullName evidence="2">Uncharacterized protein</fullName>
    </submittedName>
</protein>
<dbReference type="Proteomes" id="UP000828251">
    <property type="component" value="Unassembled WGS sequence"/>
</dbReference>